<dbReference type="SUPFAM" id="SSF52540">
    <property type="entry name" value="P-loop containing nucleoside triphosphate hydrolases"/>
    <property type="match status" value="2"/>
</dbReference>
<evidence type="ECO:0000313" key="5">
    <source>
        <dbReference type="EMBL" id="TCK59106.1"/>
    </source>
</evidence>
<reference evidence="5 6" key="1">
    <citation type="submission" date="2019-03" db="EMBL/GenBank/DDBJ databases">
        <title>Genomic Encyclopedia of Type Strains, Phase IV (KMG-IV): sequencing the most valuable type-strain genomes for metagenomic binning, comparative biology and taxonomic classification.</title>
        <authorList>
            <person name="Goeker M."/>
        </authorList>
    </citation>
    <scope>NUCLEOTIDE SEQUENCE [LARGE SCALE GENOMIC DNA]</scope>
    <source>
        <strain evidence="5 6">DSM 18577</strain>
    </source>
</reference>
<dbReference type="PANTHER" id="PTHR43553">
    <property type="entry name" value="HEAVY METAL TRANSPORTER"/>
    <property type="match status" value="1"/>
</dbReference>
<proteinExistence type="predicted"/>
<evidence type="ECO:0000256" key="2">
    <source>
        <dbReference type="ARBA" id="ARBA00022741"/>
    </source>
</evidence>
<evidence type="ECO:0000313" key="6">
    <source>
        <dbReference type="Proteomes" id="UP000295565"/>
    </source>
</evidence>
<dbReference type="GO" id="GO:0043190">
    <property type="term" value="C:ATP-binding cassette (ABC) transporter complex"/>
    <property type="evidence" value="ECO:0007669"/>
    <property type="project" value="TreeGrafter"/>
</dbReference>
<evidence type="ECO:0000256" key="1">
    <source>
        <dbReference type="ARBA" id="ARBA00022448"/>
    </source>
</evidence>
<dbReference type="PANTHER" id="PTHR43553:SF3">
    <property type="entry name" value="ABC TRANSPORTER ATP-BINDING PROTEIN MODF"/>
    <property type="match status" value="1"/>
</dbReference>
<feature type="domain" description="ABC transporter" evidence="4">
    <location>
        <begin position="254"/>
        <end position="484"/>
    </location>
</feature>
<keyword evidence="3 5" id="KW-0067">ATP-binding</keyword>
<dbReference type="OrthoDB" id="9805029at2"/>
<dbReference type="InterPro" id="IPR017871">
    <property type="entry name" value="ABC_transporter-like_CS"/>
</dbReference>
<dbReference type="GO" id="GO:0005524">
    <property type="term" value="F:ATP binding"/>
    <property type="evidence" value="ECO:0007669"/>
    <property type="project" value="UniProtKB-KW"/>
</dbReference>
<keyword evidence="2" id="KW-0547">Nucleotide-binding</keyword>
<dbReference type="InterPro" id="IPR050095">
    <property type="entry name" value="ECF_ABC_transporter_ATP-bd"/>
</dbReference>
<feature type="domain" description="ABC transporter" evidence="4">
    <location>
        <begin position="4"/>
        <end position="228"/>
    </location>
</feature>
<evidence type="ECO:0000256" key="3">
    <source>
        <dbReference type="ARBA" id="ARBA00022840"/>
    </source>
</evidence>
<dbReference type="EMBL" id="SMGD01000011">
    <property type="protein sequence ID" value="TCK59106.1"/>
    <property type="molecule type" value="Genomic_DNA"/>
</dbReference>
<dbReference type="InterPro" id="IPR027417">
    <property type="entry name" value="P-loop_NTPase"/>
</dbReference>
<comment type="caution">
    <text evidence="5">The sequence shown here is derived from an EMBL/GenBank/DDBJ whole genome shotgun (WGS) entry which is preliminary data.</text>
</comment>
<dbReference type="Pfam" id="PF00005">
    <property type="entry name" value="ABC_tran"/>
    <property type="match status" value="2"/>
</dbReference>
<sequence length="486" mass="54906">MIEFKQVEITRAKQKCIIDDWQIEAGKHVCVIAGDNSPSLIADWLFEKACLTRGQVTGLPECIGIVSLSVQQQLYSDQKDADETDLTNEVDPGSSVYELLYEINTDSAQIEQAIIDCGLTKLRDRGFFLLSTGETRRLMLARAILMNPQLLVLDEPYAGLDKDYQQQLSSLLERLSTQYTILMITSRDQEIPECFAKISLFDEGRLHSSFARQQWLEHPLRLQWQALAGSVSQDLAQALQTTNELDDKPVIDPLFAIHEGRVAYHDGLIFENLNWQIRPNQHWQVRGPNGCGKSTLLNLIFGDHPQCYSNQIDILGHRRGSGESIWEVKQRIGMVSSALHLQYRVNAKALDVVLSGFYDSIGLYQQPSAAECHMAMNWLKLLHMQHLAKTGFQSLSYGQQRLLLIARALIKRPVLLLLDEPCQGLDYLNRKIVLQALSIIAKQGLTQMVYVSHHDDESIEGIEYFVDFIPAADGQGYHPRVSSNAQ</sequence>
<gene>
    <name evidence="5" type="ORF">EV690_1274</name>
</gene>
<keyword evidence="6" id="KW-1185">Reference proteome</keyword>
<dbReference type="PROSITE" id="PS00211">
    <property type="entry name" value="ABC_TRANSPORTER_1"/>
    <property type="match status" value="1"/>
</dbReference>
<keyword evidence="1" id="KW-0813">Transport</keyword>
<dbReference type="Proteomes" id="UP000295565">
    <property type="component" value="Unassembled WGS sequence"/>
</dbReference>
<accession>A0A4R1K4N6</accession>
<dbReference type="GO" id="GO:0016887">
    <property type="term" value="F:ATP hydrolysis activity"/>
    <property type="evidence" value="ECO:0007669"/>
    <property type="project" value="InterPro"/>
</dbReference>
<protein>
    <submittedName>
        <fullName evidence="5">Molybdate transport system ATP-binding protein</fullName>
    </submittedName>
</protein>
<evidence type="ECO:0000259" key="4">
    <source>
        <dbReference type="PROSITE" id="PS50893"/>
    </source>
</evidence>
<dbReference type="PROSITE" id="PS50893">
    <property type="entry name" value="ABC_TRANSPORTER_2"/>
    <property type="match status" value="2"/>
</dbReference>
<dbReference type="Gene3D" id="3.40.50.300">
    <property type="entry name" value="P-loop containing nucleotide triphosphate hydrolases"/>
    <property type="match status" value="2"/>
</dbReference>
<organism evidence="5 6">
    <name type="scientific">Celerinatantimonas diazotrophica</name>
    <dbReference type="NCBI Taxonomy" id="412034"/>
    <lineage>
        <taxon>Bacteria</taxon>
        <taxon>Pseudomonadati</taxon>
        <taxon>Pseudomonadota</taxon>
        <taxon>Gammaproteobacteria</taxon>
        <taxon>Celerinatantimonadaceae</taxon>
        <taxon>Celerinatantimonas</taxon>
    </lineage>
</organism>
<dbReference type="RefSeq" id="WP_131912068.1">
    <property type="nucleotide sequence ID" value="NZ_OU594967.1"/>
</dbReference>
<dbReference type="AlphaFoldDB" id="A0A4R1K4N6"/>
<dbReference type="InterPro" id="IPR003439">
    <property type="entry name" value="ABC_transporter-like_ATP-bd"/>
</dbReference>
<dbReference type="GO" id="GO:0042626">
    <property type="term" value="F:ATPase-coupled transmembrane transporter activity"/>
    <property type="evidence" value="ECO:0007669"/>
    <property type="project" value="TreeGrafter"/>
</dbReference>
<name>A0A4R1K4N6_9GAMM</name>